<name>A0ABQ5SLJ8_9CHLO</name>
<dbReference type="Proteomes" id="UP001165090">
    <property type="component" value="Unassembled WGS sequence"/>
</dbReference>
<sequence length="119" mass="14108">MEEIWRRLMEGRNPQQREIAPGDREGARLYMEFKECLNEHKYHVFYAIGAVTIPWSYMKKSVGPFVIGSIVGLLPDVLYANWCCDDKFRSFQEQHCDALQRAMEQRRQRHPPPELPQQL</sequence>
<comment type="caution">
    <text evidence="1">The sequence shown here is derived from an EMBL/GenBank/DDBJ whole genome shotgun (WGS) entry which is preliminary data.</text>
</comment>
<protein>
    <submittedName>
        <fullName evidence="1">Uncharacterized protein</fullName>
    </submittedName>
</protein>
<reference evidence="1 2" key="1">
    <citation type="journal article" date="2023" name="IScience">
        <title>Expanded male sex-determining region conserved during the evolution of homothallism in the green alga Volvox.</title>
        <authorList>
            <person name="Yamamoto K."/>
            <person name="Matsuzaki R."/>
            <person name="Mahakham W."/>
            <person name="Heman W."/>
            <person name="Sekimoto H."/>
            <person name="Kawachi M."/>
            <person name="Minakuchi Y."/>
            <person name="Toyoda A."/>
            <person name="Nozaki H."/>
        </authorList>
    </citation>
    <scope>NUCLEOTIDE SEQUENCE [LARGE SCALE GENOMIC DNA]</scope>
    <source>
        <strain evidence="1 2">NIES-4468</strain>
    </source>
</reference>
<evidence type="ECO:0000313" key="2">
    <source>
        <dbReference type="Proteomes" id="UP001165090"/>
    </source>
</evidence>
<dbReference type="EMBL" id="BSDZ01000094">
    <property type="protein sequence ID" value="GLI70267.1"/>
    <property type="molecule type" value="Genomic_DNA"/>
</dbReference>
<organism evidence="1 2">
    <name type="scientific">Volvox africanus</name>
    <dbReference type="NCBI Taxonomy" id="51714"/>
    <lineage>
        <taxon>Eukaryota</taxon>
        <taxon>Viridiplantae</taxon>
        <taxon>Chlorophyta</taxon>
        <taxon>core chlorophytes</taxon>
        <taxon>Chlorophyceae</taxon>
        <taxon>CS clade</taxon>
        <taxon>Chlamydomonadales</taxon>
        <taxon>Volvocaceae</taxon>
        <taxon>Volvox</taxon>
    </lineage>
</organism>
<keyword evidence="2" id="KW-1185">Reference proteome</keyword>
<accession>A0ABQ5SLJ8</accession>
<gene>
    <name evidence="1" type="ORF">VaNZ11_015199</name>
</gene>
<evidence type="ECO:0000313" key="1">
    <source>
        <dbReference type="EMBL" id="GLI70267.1"/>
    </source>
</evidence>
<proteinExistence type="predicted"/>